<dbReference type="EMBL" id="CAJVPS010000294">
    <property type="protein sequence ID" value="CAG8474134.1"/>
    <property type="molecule type" value="Genomic_DNA"/>
</dbReference>
<proteinExistence type="predicted"/>
<accession>A0A9N8Z960</accession>
<sequence length="75" mass="8467">MHPVIRIVIRYVKDNMNVSDQTQTNSEEFIRGLEIFNTNDCYHPTFSSAMIPEIAVIAFSIPPLLPPNTGDEEGM</sequence>
<dbReference type="Proteomes" id="UP000789508">
    <property type="component" value="Unassembled WGS sequence"/>
</dbReference>
<evidence type="ECO:0000313" key="2">
    <source>
        <dbReference type="Proteomes" id="UP000789508"/>
    </source>
</evidence>
<reference evidence="1" key="1">
    <citation type="submission" date="2021-06" db="EMBL/GenBank/DDBJ databases">
        <authorList>
            <person name="Kallberg Y."/>
            <person name="Tangrot J."/>
            <person name="Rosling A."/>
        </authorList>
    </citation>
    <scope>NUCLEOTIDE SEQUENCE</scope>
    <source>
        <strain evidence="1">FL130A</strain>
    </source>
</reference>
<protein>
    <submittedName>
        <fullName evidence="1">9034_t:CDS:1</fullName>
    </submittedName>
</protein>
<name>A0A9N8Z960_9GLOM</name>
<gene>
    <name evidence="1" type="ORF">ALEPTO_LOCUS2157</name>
</gene>
<keyword evidence="2" id="KW-1185">Reference proteome</keyword>
<comment type="caution">
    <text evidence="1">The sequence shown here is derived from an EMBL/GenBank/DDBJ whole genome shotgun (WGS) entry which is preliminary data.</text>
</comment>
<evidence type="ECO:0000313" key="1">
    <source>
        <dbReference type="EMBL" id="CAG8474134.1"/>
    </source>
</evidence>
<dbReference type="AlphaFoldDB" id="A0A9N8Z960"/>
<organism evidence="1 2">
    <name type="scientific">Ambispora leptoticha</name>
    <dbReference type="NCBI Taxonomy" id="144679"/>
    <lineage>
        <taxon>Eukaryota</taxon>
        <taxon>Fungi</taxon>
        <taxon>Fungi incertae sedis</taxon>
        <taxon>Mucoromycota</taxon>
        <taxon>Glomeromycotina</taxon>
        <taxon>Glomeromycetes</taxon>
        <taxon>Archaeosporales</taxon>
        <taxon>Ambisporaceae</taxon>
        <taxon>Ambispora</taxon>
    </lineage>
</organism>